<dbReference type="InterPro" id="IPR001119">
    <property type="entry name" value="SLH_dom"/>
</dbReference>
<keyword evidence="1" id="KW-1133">Transmembrane helix</keyword>
<dbReference type="EMBL" id="BDDD01001633">
    <property type="protein sequence ID" value="GAV77479.1"/>
    <property type="molecule type" value="Genomic_DNA"/>
</dbReference>
<dbReference type="AlphaFoldDB" id="A0A1Q3CB66"/>
<dbReference type="PROSITE" id="PS51272">
    <property type="entry name" value="SLH"/>
    <property type="match status" value="1"/>
</dbReference>
<keyword evidence="1" id="KW-0812">Transmembrane</keyword>
<keyword evidence="4" id="KW-1185">Reference proteome</keyword>
<evidence type="ECO:0000256" key="1">
    <source>
        <dbReference type="SAM" id="Phobius"/>
    </source>
</evidence>
<protein>
    <recommendedName>
        <fullName evidence="2">SLH domain-containing protein</fullName>
    </recommendedName>
</protein>
<dbReference type="PANTHER" id="PTHR33740:SF1">
    <property type="entry name" value="SLH DOMAIN PROTEIN"/>
    <property type="match status" value="1"/>
</dbReference>
<evidence type="ECO:0000259" key="2">
    <source>
        <dbReference type="PROSITE" id="PS51272"/>
    </source>
</evidence>
<organism evidence="3 4">
    <name type="scientific">Cephalotus follicularis</name>
    <name type="common">Albany pitcher plant</name>
    <dbReference type="NCBI Taxonomy" id="3775"/>
    <lineage>
        <taxon>Eukaryota</taxon>
        <taxon>Viridiplantae</taxon>
        <taxon>Streptophyta</taxon>
        <taxon>Embryophyta</taxon>
        <taxon>Tracheophyta</taxon>
        <taxon>Spermatophyta</taxon>
        <taxon>Magnoliopsida</taxon>
        <taxon>eudicotyledons</taxon>
        <taxon>Gunneridae</taxon>
        <taxon>Pentapetalae</taxon>
        <taxon>rosids</taxon>
        <taxon>fabids</taxon>
        <taxon>Oxalidales</taxon>
        <taxon>Cephalotaceae</taxon>
        <taxon>Cephalotus</taxon>
    </lineage>
</organism>
<evidence type="ECO:0000313" key="3">
    <source>
        <dbReference type="EMBL" id="GAV77479.1"/>
    </source>
</evidence>
<dbReference type="Proteomes" id="UP000187406">
    <property type="component" value="Unassembled WGS sequence"/>
</dbReference>
<reference evidence="4" key="1">
    <citation type="submission" date="2016-04" db="EMBL/GenBank/DDBJ databases">
        <title>Cephalotus genome sequencing.</title>
        <authorList>
            <person name="Fukushima K."/>
            <person name="Hasebe M."/>
            <person name="Fang X."/>
        </authorList>
    </citation>
    <scope>NUCLEOTIDE SEQUENCE [LARGE SCALE GENOMIC DNA]</scope>
    <source>
        <strain evidence="4">cv. St1</strain>
    </source>
</reference>
<accession>A0A1Q3CB66</accession>
<feature type="transmembrane region" description="Helical" evidence="1">
    <location>
        <begin position="101"/>
        <end position="122"/>
    </location>
</feature>
<feature type="domain" description="SLH" evidence="2">
    <location>
        <begin position="256"/>
        <end position="333"/>
    </location>
</feature>
<keyword evidence="1" id="KW-0472">Membrane</keyword>
<name>A0A1Q3CB66_CEPFO</name>
<dbReference type="InParanoid" id="A0A1Q3CB66"/>
<dbReference type="OrthoDB" id="1931230at2759"/>
<dbReference type="FunCoup" id="A0A1Q3CB66">
    <property type="interactions" value="2097"/>
</dbReference>
<proteinExistence type="predicted"/>
<comment type="caution">
    <text evidence="3">The sequence shown here is derived from an EMBL/GenBank/DDBJ whole genome shotgun (WGS) entry which is preliminary data.</text>
</comment>
<sequence length="580" mass="65848">MKMSSFSVASPSSSLTDTRAVLIRRRAQSIFAPPINLRNRRFLRLSASLAEKNLHLSWFSPDDQNPFDTYGGWSVFQAHPPQNNNNNKYNYNKKKGLSTTILIAGIGSSLAVLLAALAYVSFSRKGYRFQFGSPLHGMSNWTETKSDKSRTRDSNNVVDVVVPKDAPGCISDATKETFTSGSKDNLERVIISVGVDSTQKEALSVLKKLKIIEDDVRADKLCTREEYARWLVRINSLLERSPKHKIVPSKLLNGHVIAAFDDVGFDDPNFESIQALAEAGIIPSKLSGKNSSSDGLEGEGGVYFFPKSFISRQDLINWKAQVEYELKPGIIEQISRTKVDYMDVREIRSDASPELVMDMLAGDKSILRKVFGQIKRFQPNAPSTKAQAAVTLTTGRMAEAIHSELLRLEAEKISRMAVMKEIRSELVDRGDIQRFWYEKLNEERILGLAVDEHYHAAVSDLEREKIVQEKTFAEHLREKAAMDCQRQLILSLRDEVDEMLERLATERAMYVDEQRRTQNMLSNLKSKHEGMIDTKSVLEAEKEALRILRSWVEDEARRSQARSKVLEEVGRRWRWDDNQS</sequence>
<gene>
    <name evidence="3" type="ORF">CFOL_v3_20950</name>
</gene>
<dbReference type="PANTHER" id="PTHR33740">
    <property type="entry name" value="GPI-ANCHORED ADHESIN-LIKE PROTEIN"/>
    <property type="match status" value="1"/>
</dbReference>
<evidence type="ECO:0000313" key="4">
    <source>
        <dbReference type="Proteomes" id="UP000187406"/>
    </source>
</evidence>